<proteinExistence type="predicted"/>
<dbReference type="InterPro" id="IPR001810">
    <property type="entry name" value="F-box_dom"/>
</dbReference>
<dbReference type="GeneID" id="104700481"/>
<keyword evidence="2" id="KW-1185">Reference proteome</keyword>
<dbReference type="Pfam" id="PF24758">
    <property type="entry name" value="LRR_At5g56370"/>
    <property type="match status" value="1"/>
</dbReference>
<dbReference type="SMART" id="SM00579">
    <property type="entry name" value="FBD"/>
    <property type="match status" value="1"/>
</dbReference>
<dbReference type="Proteomes" id="UP000694864">
    <property type="component" value="Chromosome 7"/>
</dbReference>
<reference evidence="2" key="1">
    <citation type="journal article" date="2014" name="Nat. Commun.">
        <title>The emerging biofuel crop Camelina sativa retains a highly undifferentiated hexaploid genome structure.</title>
        <authorList>
            <person name="Kagale S."/>
            <person name="Koh C."/>
            <person name="Nixon J."/>
            <person name="Bollina V."/>
            <person name="Clarke W.E."/>
            <person name="Tuteja R."/>
            <person name="Spillane C."/>
            <person name="Robinson S.J."/>
            <person name="Links M.G."/>
            <person name="Clarke C."/>
            <person name="Higgins E.E."/>
            <person name="Huebert T."/>
            <person name="Sharpe A.G."/>
            <person name="Parkin I.A."/>
        </authorList>
    </citation>
    <scope>NUCLEOTIDE SEQUENCE [LARGE SCALE GENOMIC DNA]</scope>
    <source>
        <strain evidence="2">cv. DH55</strain>
    </source>
</reference>
<dbReference type="InterPro" id="IPR036047">
    <property type="entry name" value="F-box-like_dom_sf"/>
</dbReference>
<dbReference type="SUPFAM" id="SSF52047">
    <property type="entry name" value="RNI-like"/>
    <property type="match status" value="1"/>
</dbReference>
<dbReference type="SUPFAM" id="SSF81383">
    <property type="entry name" value="F-box domain"/>
    <property type="match status" value="1"/>
</dbReference>
<dbReference type="PANTHER" id="PTHR31293:SF23">
    <property type="entry name" value="F-BOX DOMAIN-CONTAINING PROTEIN"/>
    <property type="match status" value="1"/>
</dbReference>
<dbReference type="Gene3D" id="1.20.1280.50">
    <property type="match status" value="1"/>
</dbReference>
<dbReference type="PROSITE" id="PS50181">
    <property type="entry name" value="FBOX"/>
    <property type="match status" value="1"/>
</dbReference>
<evidence type="ECO:0000259" key="1">
    <source>
        <dbReference type="PROSITE" id="PS50181"/>
    </source>
</evidence>
<protein>
    <submittedName>
        <fullName evidence="3">F-box/LRR-repeat protein At2g29930-like</fullName>
    </submittedName>
</protein>
<dbReference type="InterPro" id="IPR055411">
    <property type="entry name" value="LRR_FXL15/At3g58940/PEG3-like"/>
</dbReference>
<organism evidence="2 3">
    <name type="scientific">Camelina sativa</name>
    <name type="common">False flax</name>
    <name type="synonym">Myagrum sativum</name>
    <dbReference type="NCBI Taxonomy" id="90675"/>
    <lineage>
        <taxon>Eukaryota</taxon>
        <taxon>Viridiplantae</taxon>
        <taxon>Streptophyta</taxon>
        <taxon>Embryophyta</taxon>
        <taxon>Tracheophyta</taxon>
        <taxon>Spermatophyta</taxon>
        <taxon>Magnoliopsida</taxon>
        <taxon>eudicotyledons</taxon>
        <taxon>Gunneridae</taxon>
        <taxon>Pentapetalae</taxon>
        <taxon>rosids</taxon>
        <taxon>malvids</taxon>
        <taxon>Brassicales</taxon>
        <taxon>Brassicaceae</taxon>
        <taxon>Camelineae</taxon>
        <taxon>Camelina</taxon>
    </lineage>
</organism>
<reference evidence="3" key="2">
    <citation type="submission" date="2025-08" db="UniProtKB">
        <authorList>
            <consortium name="RefSeq"/>
        </authorList>
    </citation>
    <scope>IDENTIFICATION</scope>
    <source>
        <tissue evidence="3">Leaf</tissue>
    </source>
</reference>
<evidence type="ECO:0000313" key="2">
    <source>
        <dbReference type="Proteomes" id="UP000694864"/>
    </source>
</evidence>
<dbReference type="InterPro" id="IPR032675">
    <property type="entry name" value="LRR_dom_sf"/>
</dbReference>
<dbReference type="InterPro" id="IPR055294">
    <property type="entry name" value="FBL60-like"/>
</dbReference>
<feature type="domain" description="F-box" evidence="1">
    <location>
        <begin position="4"/>
        <end position="52"/>
    </location>
</feature>
<evidence type="ECO:0000313" key="3">
    <source>
        <dbReference type="RefSeq" id="XP_010414309.1"/>
    </source>
</evidence>
<dbReference type="Gene3D" id="3.80.10.10">
    <property type="entry name" value="Ribonuclease Inhibitor"/>
    <property type="match status" value="1"/>
</dbReference>
<dbReference type="RefSeq" id="XP_010414309.1">
    <property type="nucleotide sequence ID" value="XM_010416007.2"/>
</dbReference>
<dbReference type="InterPro" id="IPR006566">
    <property type="entry name" value="FBD"/>
</dbReference>
<sequence length="467" mass="53192">MGSRDLISNLPDEVLSKILSLLWTNRAACTSVLSRRWRNLLALVDNLDLKDASGANQYFCDFVDRALALLSNSTTVKRFSLNCHFKYEDARVNTWIRTVLQRGFLELHLEAACNHYIDTEFFTSNQLVKLTISGGFNPWGRLPPGGVFFPALKSLSLVSVEFLDEDMYEHFISGCPLLEELFLHYDCPNISQAFVSSPTIKRLNIDHHLHGLYREEAYEGCSFQTPNLVYLDYSSYVAESYVVADLRSLEEARLDLRSWEQLTEVDDSDEDGDTEEDIFGDVNHLLAGISNVKTLHLSSDTLEVFHLCCDTMPVFRNLLTLSFESDKYIGWQVVPLLLNHSPNLETLVIKGLVHQVTDMCGDACACIPTRRTKKKMKMDEGVRCCLSTCQVKVLTISGYQGTCRELKQMRHFLANLKCLETVKVCVKVSRRKENDADNKYLRITDALRKLALRKLPRVSSNCQIHCF</sequence>
<dbReference type="InterPro" id="IPR053781">
    <property type="entry name" value="F-box_AtFBL13-like"/>
</dbReference>
<dbReference type="CDD" id="cd22160">
    <property type="entry name" value="F-box_AtFBL13-like"/>
    <property type="match status" value="1"/>
</dbReference>
<name>A0ABM0SPP4_CAMSA</name>
<gene>
    <name evidence="3" type="primary">LOC104700481</name>
</gene>
<accession>A0ABM0SPP4</accession>
<dbReference type="Pfam" id="PF00646">
    <property type="entry name" value="F-box"/>
    <property type="match status" value="1"/>
</dbReference>
<dbReference type="PANTHER" id="PTHR31293">
    <property type="entry name" value="RNI-LIKE SUPERFAMILY PROTEIN"/>
    <property type="match status" value="1"/>
</dbReference>